<comment type="similarity">
    <text evidence="1">Belongs to the polysaccharide lyase 8 family.</text>
</comment>
<dbReference type="InterPro" id="IPR015177">
    <property type="entry name" value="Lyase_catalyt"/>
</dbReference>
<keyword evidence="2 6" id="KW-0456">Lyase</keyword>
<evidence type="ECO:0000259" key="5">
    <source>
        <dbReference type="Pfam" id="PF09093"/>
    </source>
</evidence>
<dbReference type="InterPro" id="IPR011071">
    <property type="entry name" value="Lyase_8-like_C"/>
</dbReference>
<gene>
    <name evidence="6" type="ORF">P4I72_04915</name>
</gene>
<comment type="caution">
    <text evidence="6">The sequence shown here is derived from an EMBL/GenBank/DDBJ whole genome shotgun (WGS) entry which is preliminary data.</text>
</comment>
<dbReference type="InterPro" id="IPR015176">
    <property type="entry name" value="Lyase_N"/>
</dbReference>
<dbReference type="RefSeq" id="WP_326070863.1">
    <property type="nucleotide sequence ID" value="NZ_JARLKY010000010.1"/>
</dbReference>
<evidence type="ECO:0000256" key="2">
    <source>
        <dbReference type="ARBA" id="ARBA00023239"/>
    </source>
</evidence>
<dbReference type="InterPro" id="IPR003159">
    <property type="entry name" value="Lyase_8_central_dom"/>
</dbReference>
<evidence type="ECO:0000313" key="6">
    <source>
        <dbReference type="EMBL" id="MEC0226453.1"/>
    </source>
</evidence>
<feature type="domain" description="Lyase N-terminal" evidence="4">
    <location>
        <begin position="43"/>
        <end position="209"/>
    </location>
</feature>
<dbReference type="Gene3D" id="1.50.10.100">
    <property type="entry name" value="Chondroitin AC/alginate lyase"/>
    <property type="match status" value="1"/>
</dbReference>
<dbReference type="EMBL" id="JARLKY010000010">
    <property type="protein sequence ID" value="MEC0226453.1"/>
    <property type="molecule type" value="Genomic_DNA"/>
</dbReference>
<dbReference type="Gene3D" id="2.70.98.10">
    <property type="match status" value="1"/>
</dbReference>
<proteinExistence type="inferred from homology"/>
<dbReference type="SUPFAM" id="SSF74650">
    <property type="entry name" value="Galactose mutarotase-like"/>
    <property type="match status" value="1"/>
</dbReference>
<protein>
    <submittedName>
        <fullName evidence="6">Chondroitinase family polysaccharide lyase</fullName>
    </submittedName>
</protein>
<dbReference type="InterPro" id="IPR014718">
    <property type="entry name" value="GH-type_carb-bd"/>
</dbReference>
<name>A0ABU6G0R0_9BACL</name>
<dbReference type="Proteomes" id="UP001338137">
    <property type="component" value="Unassembled WGS sequence"/>
</dbReference>
<dbReference type="SUPFAM" id="SSF49785">
    <property type="entry name" value="Galactose-binding domain-like"/>
    <property type="match status" value="1"/>
</dbReference>
<dbReference type="Gene3D" id="2.60.220.10">
    <property type="entry name" value="Polysaccharide lyase family 8-like, C-terminal"/>
    <property type="match status" value="1"/>
</dbReference>
<organism evidence="6 7">
    <name type="scientific">Paenibacillus alba</name>
    <dbReference type="NCBI Taxonomy" id="1197127"/>
    <lineage>
        <taxon>Bacteria</taxon>
        <taxon>Bacillati</taxon>
        <taxon>Bacillota</taxon>
        <taxon>Bacilli</taxon>
        <taxon>Bacillales</taxon>
        <taxon>Paenibacillaceae</taxon>
        <taxon>Paenibacillus</taxon>
    </lineage>
</organism>
<sequence>MRGSKLLKKVTGIFLVTNFLMLSSSVVPLNNQKAFAADDYSNTESFEAPVLPPAWTTENGGSIALSNKHFKQGSQSMAWTWSNHSKLRGTNLNNLAAANTKRGGMKIWIYNETPIADEVTFNFGKTTELDNGIYHYSFKASLNFKGWRTLWIRFREEGNNPAYTQNISNALQAMQVVPPNSVTSGTLYIDTMEFSPEMIKARTADYQMPKPGLDVGSGTWDNLYYYSQQQPTIPLEPTITQAQITSFQTISNRYEKWVLGDSLNYAGLTSGPLKIRYDALKSFVSAGISAYNSLNIEKSSDGTITGEALYASRDPHLKKFGEDVSKRVLLPLVFDYKINGNASSKQKVIDVLNYMNDQGWAFGSALGTQDHETNKNNAYFHTVYLMRNELKLAGIFEREMKTCNWFINFGKTFESAAYEETTADEYRTKFMYNLLYVLGLDNTPTKVQYMKELLNLYNLQIGTRAPGSADVIKPDGTLFHHRGTYMNAYGNDAIHMGSLLAYFLNGTSYALSEDALGNLKKALLTMEKVSNTYDMAIGATGRFPDSTKIISDLVPAYAYLALARNPVDDELAKTFMRLWDPNNTTLFAAADSYGVAYLDTMGGLQLALNLVNQGYTPKANPQGFWVLPYSGMAVNRVNDRMVSLKGWSQYVWDFESTNSFNPQTTETLAENLYGRYQSYGNMEVLNSSGLLASGINTQAGWDWSRWPGTTVKHLSLEELAYPLDGPQRSFTDKTFTGGTALGNKYGVFAMDLHDTVYDTSFRAKKSTFFFGDKVVALGSDITNSDANHRTETVLFQSFMPTASMPFYLNSINAITSGTYQTSLNGTGKAWMVDPYGTGYLLPNASGTVVTRGLQNSKNSSGSSATSGSYTMAYIDHGLAPSGSGYEYAMKLGAGAAGTKSFAENPEYTVLQKDSNVHIVQNTTVGQGATGYAIFNSSQPIDKGVLRGSTAPAMVMIQMNGSSEMKLSMSDPDLRLPQFAGLSMITAQHVIIPSVMKRQTLTLQGKWTLKVPSSEARIISATASETKIEFDCVDGKTIEVELVVSA</sequence>
<dbReference type="InterPro" id="IPR008929">
    <property type="entry name" value="Chondroitin_lyas"/>
</dbReference>
<dbReference type="SUPFAM" id="SSF48230">
    <property type="entry name" value="Chondroitin AC/alginate lyase"/>
    <property type="match status" value="1"/>
</dbReference>
<dbReference type="InterPro" id="IPR039174">
    <property type="entry name" value="Chondroitin_ABC_lyase"/>
</dbReference>
<dbReference type="InterPro" id="IPR008979">
    <property type="entry name" value="Galactose-bd-like_sf"/>
</dbReference>
<evidence type="ECO:0000313" key="7">
    <source>
        <dbReference type="Proteomes" id="UP001338137"/>
    </source>
</evidence>
<dbReference type="PANTHER" id="PTHR37322">
    <property type="match status" value="1"/>
</dbReference>
<evidence type="ECO:0000259" key="3">
    <source>
        <dbReference type="Pfam" id="PF02278"/>
    </source>
</evidence>
<dbReference type="Gene3D" id="2.60.120.430">
    <property type="entry name" value="Galactose-binding lectin"/>
    <property type="match status" value="1"/>
</dbReference>
<feature type="domain" description="Polysaccharide lyase family 8 central" evidence="3">
    <location>
        <begin position="639"/>
        <end position="889"/>
    </location>
</feature>
<dbReference type="InterPro" id="IPR011013">
    <property type="entry name" value="Gal_mutarotase_sf_dom"/>
</dbReference>
<evidence type="ECO:0000256" key="1">
    <source>
        <dbReference type="ARBA" id="ARBA00006699"/>
    </source>
</evidence>
<accession>A0ABU6G0R0</accession>
<dbReference type="SUPFAM" id="SSF49863">
    <property type="entry name" value="Hyaluronate lyase-like, C-terminal domain"/>
    <property type="match status" value="1"/>
</dbReference>
<dbReference type="GO" id="GO:0016829">
    <property type="term" value="F:lyase activity"/>
    <property type="evidence" value="ECO:0007669"/>
    <property type="project" value="UniProtKB-KW"/>
</dbReference>
<feature type="domain" description="Lyase catalytic" evidence="5">
    <location>
        <begin position="341"/>
        <end position="583"/>
    </location>
</feature>
<dbReference type="Pfam" id="PF09093">
    <property type="entry name" value="Lyase_catalyt"/>
    <property type="match status" value="1"/>
</dbReference>
<dbReference type="Pfam" id="PF09092">
    <property type="entry name" value="Lyase_N"/>
    <property type="match status" value="1"/>
</dbReference>
<evidence type="ECO:0000259" key="4">
    <source>
        <dbReference type="Pfam" id="PF09092"/>
    </source>
</evidence>
<keyword evidence="7" id="KW-1185">Reference proteome</keyword>
<dbReference type="PANTHER" id="PTHR37322:SF3">
    <property type="entry name" value="CHONDROITIN SULFATE ABC EXOLYASE"/>
    <property type="match status" value="1"/>
</dbReference>
<reference evidence="6 7" key="1">
    <citation type="submission" date="2023-03" db="EMBL/GenBank/DDBJ databases">
        <title>Bacillus Genome Sequencing.</title>
        <authorList>
            <person name="Dunlap C."/>
        </authorList>
    </citation>
    <scope>NUCLEOTIDE SEQUENCE [LARGE SCALE GENOMIC DNA]</scope>
    <source>
        <strain evidence="6 7">BD-533</strain>
    </source>
</reference>
<dbReference type="Pfam" id="PF02278">
    <property type="entry name" value="Lyase_8"/>
    <property type="match status" value="1"/>
</dbReference>